<dbReference type="InParanoid" id="A0A067MDL0"/>
<dbReference type="OrthoDB" id="2978650at2759"/>
<proteinExistence type="predicted"/>
<gene>
    <name evidence="2" type="ORF">BOTBODRAFT_178520</name>
</gene>
<accession>A0A067MDL0</accession>
<evidence type="ECO:0000313" key="3">
    <source>
        <dbReference type="Proteomes" id="UP000027195"/>
    </source>
</evidence>
<dbReference type="HOGENOM" id="CLU_1970180_0_0_1"/>
<protein>
    <submittedName>
        <fullName evidence="2">Uncharacterized protein</fullName>
    </submittedName>
</protein>
<sequence>MPPEPVAQLWEGPQSEMTIVNINADAEPMILRGNHPDPSSPATLINLGRFLEAENALIISVSMSPGHLAVVAALQEDWVPRFQTIMQPGWHPQSLPQQQSEEAPGSDRTQGIEGAAKDPEAEVGRLS</sequence>
<dbReference type="AlphaFoldDB" id="A0A067MDL0"/>
<organism evidence="2 3">
    <name type="scientific">Botryobasidium botryosum (strain FD-172 SS1)</name>
    <dbReference type="NCBI Taxonomy" id="930990"/>
    <lineage>
        <taxon>Eukaryota</taxon>
        <taxon>Fungi</taxon>
        <taxon>Dikarya</taxon>
        <taxon>Basidiomycota</taxon>
        <taxon>Agaricomycotina</taxon>
        <taxon>Agaricomycetes</taxon>
        <taxon>Cantharellales</taxon>
        <taxon>Botryobasidiaceae</taxon>
        <taxon>Botryobasidium</taxon>
    </lineage>
</organism>
<evidence type="ECO:0000256" key="1">
    <source>
        <dbReference type="SAM" id="MobiDB-lite"/>
    </source>
</evidence>
<keyword evidence="3" id="KW-1185">Reference proteome</keyword>
<evidence type="ECO:0000313" key="2">
    <source>
        <dbReference type="EMBL" id="KDQ09962.1"/>
    </source>
</evidence>
<dbReference type="Proteomes" id="UP000027195">
    <property type="component" value="Unassembled WGS sequence"/>
</dbReference>
<feature type="compositionally biased region" description="Basic and acidic residues" evidence="1">
    <location>
        <begin position="115"/>
        <end position="127"/>
    </location>
</feature>
<dbReference type="EMBL" id="KL198072">
    <property type="protein sequence ID" value="KDQ09962.1"/>
    <property type="molecule type" value="Genomic_DNA"/>
</dbReference>
<reference evidence="3" key="1">
    <citation type="journal article" date="2014" name="Proc. Natl. Acad. Sci. U.S.A.">
        <title>Extensive sampling of basidiomycete genomes demonstrates inadequacy of the white-rot/brown-rot paradigm for wood decay fungi.</title>
        <authorList>
            <person name="Riley R."/>
            <person name="Salamov A.A."/>
            <person name="Brown D.W."/>
            <person name="Nagy L.G."/>
            <person name="Floudas D."/>
            <person name="Held B.W."/>
            <person name="Levasseur A."/>
            <person name="Lombard V."/>
            <person name="Morin E."/>
            <person name="Otillar R."/>
            <person name="Lindquist E.A."/>
            <person name="Sun H."/>
            <person name="LaButti K.M."/>
            <person name="Schmutz J."/>
            <person name="Jabbour D."/>
            <person name="Luo H."/>
            <person name="Baker S.E."/>
            <person name="Pisabarro A.G."/>
            <person name="Walton J.D."/>
            <person name="Blanchette R.A."/>
            <person name="Henrissat B."/>
            <person name="Martin F."/>
            <person name="Cullen D."/>
            <person name="Hibbett D.S."/>
            <person name="Grigoriev I.V."/>
        </authorList>
    </citation>
    <scope>NUCLEOTIDE SEQUENCE [LARGE SCALE GENOMIC DNA]</scope>
    <source>
        <strain evidence="3">FD-172 SS1</strain>
    </source>
</reference>
<name>A0A067MDL0_BOTB1</name>
<feature type="region of interest" description="Disordered" evidence="1">
    <location>
        <begin position="87"/>
        <end position="127"/>
    </location>
</feature>